<gene>
    <name evidence="1" type="ORF">EDD18DRAFT_430962</name>
</gene>
<evidence type="ECO:0000313" key="2">
    <source>
        <dbReference type="Proteomes" id="UP001175228"/>
    </source>
</evidence>
<dbReference type="Proteomes" id="UP001175228">
    <property type="component" value="Unassembled WGS sequence"/>
</dbReference>
<organism evidence="1 2">
    <name type="scientific">Armillaria luteobubalina</name>
    <dbReference type="NCBI Taxonomy" id="153913"/>
    <lineage>
        <taxon>Eukaryota</taxon>
        <taxon>Fungi</taxon>
        <taxon>Dikarya</taxon>
        <taxon>Basidiomycota</taxon>
        <taxon>Agaricomycotina</taxon>
        <taxon>Agaricomycetes</taxon>
        <taxon>Agaricomycetidae</taxon>
        <taxon>Agaricales</taxon>
        <taxon>Marasmiineae</taxon>
        <taxon>Physalacriaceae</taxon>
        <taxon>Armillaria</taxon>
    </lineage>
</organism>
<evidence type="ECO:0000313" key="1">
    <source>
        <dbReference type="EMBL" id="KAK0493125.1"/>
    </source>
</evidence>
<comment type="caution">
    <text evidence="1">The sequence shown here is derived from an EMBL/GenBank/DDBJ whole genome shotgun (WGS) entry which is preliminary data.</text>
</comment>
<dbReference type="AlphaFoldDB" id="A0AA39UU98"/>
<dbReference type="EMBL" id="JAUEPU010000026">
    <property type="protein sequence ID" value="KAK0493125.1"/>
    <property type="molecule type" value="Genomic_DNA"/>
</dbReference>
<keyword evidence="2" id="KW-1185">Reference proteome</keyword>
<proteinExistence type="predicted"/>
<reference evidence="1" key="1">
    <citation type="submission" date="2023-06" db="EMBL/GenBank/DDBJ databases">
        <authorList>
            <consortium name="Lawrence Berkeley National Laboratory"/>
            <person name="Ahrendt S."/>
            <person name="Sahu N."/>
            <person name="Indic B."/>
            <person name="Wong-Bajracharya J."/>
            <person name="Merenyi Z."/>
            <person name="Ke H.-M."/>
            <person name="Monk M."/>
            <person name="Kocsube S."/>
            <person name="Drula E."/>
            <person name="Lipzen A."/>
            <person name="Balint B."/>
            <person name="Henrissat B."/>
            <person name="Andreopoulos B."/>
            <person name="Martin F.M."/>
            <person name="Harder C.B."/>
            <person name="Rigling D."/>
            <person name="Ford K.L."/>
            <person name="Foster G.D."/>
            <person name="Pangilinan J."/>
            <person name="Papanicolaou A."/>
            <person name="Barry K."/>
            <person name="LaButti K."/>
            <person name="Viragh M."/>
            <person name="Koriabine M."/>
            <person name="Yan M."/>
            <person name="Riley R."/>
            <person name="Champramary S."/>
            <person name="Plett K.L."/>
            <person name="Tsai I.J."/>
            <person name="Slot J."/>
            <person name="Sipos G."/>
            <person name="Plett J."/>
            <person name="Nagy L.G."/>
            <person name="Grigoriev I.V."/>
        </authorList>
    </citation>
    <scope>NUCLEOTIDE SEQUENCE</scope>
    <source>
        <strain evidence="1">HWK02</strain>
    </source>
</reference>
<accession>A0AA39UU98</accession>
<name>A0AA39UU98_9AGAR</name>
<sequence>MREGTCLWLQPRVFFKTYTERRDNSDPWFLSPLLPRHCAPPSSCPSSTCAMLSLPLLCAPSFPWFHPFTLTFSLDSSSSIVVAIEAHVLPPHFVLAVSFLLDMLLYSRAGQLYTRLLAHGRKIEHASSWPYWVPRHLIPRRLIHDRLSINNDLL</sequence>
<protein>
    <submittedName>
        <fullName evidence="1">Uncharacterized protein</fullName>
    </submittedName>
</protein>